<reference evidence="4" key="1">
    <citation type="journal article" date="2019" name="Int. J. Syst. Evol. Microbiol.">
        <title>The Global Catalogue of Microorganisms (GCM) 10K type strain sequencing project: providing services to taxonomists for standard genome sequencing and annotation.</title>
        <authorList>
            <consortium name="The Broad Institute Genomics Platform"/>
            <consortium name="The Broad Institute Genome Sequencing Center for Infectious Disease"/>
            <person name="Wu L."/>
            <person name="Ma J."/>
        </authorList>
    </citation>
    <scope>NUCLEOTIDE SEQUENCE [LARGE SCALE GENOMIC DNA]</scope>
    <source>
        <strain evidence="4">JCM 15896</strain>
    </source>
</reference>
<evidence type="ECO:0008006" key="5">
    <source>
        <dbReference type="Google" id="ProtNLM"/>
    </source>
</evidence>
<dbReference type="EMBL" id="BAAAFD010000036">
    <property type="protein sequence ID" value="GAA0860477.1"/>
    <property type="molecule type" value="Genomic_DNA"/>
</dbReference>
<evidence type="ECO:0000313" key="3">
    <source>
        <dbReference type="EMBL" id="GAA0860477.1"/>
    </source>
</evidence>
<keyword evidence="2" id="KW-1133">Transmembrane helix</keyword>
<feature type="transmembrane region" description="Helical" evidence="2">
    <location>
        <begin position="6"/>
        <end position="23"/>
    </location>
</feature>
<protein>
    <recommendedName>
        <fullName evidence="5">Cardiolipin synthase N-terminal domain-containing protein</fullName>
    </recommendedName>
</protein>
<keyword evidence="2" id="KW-0472">Membrane</keyword>
<dbReference type="RefSeq" id="WP_343862773.1">
    <property type="nucleotide sequence ID" value="NZ_BAAAFD010000036.1"/>
</dbReference>
<keyword evidence="4" id="KW-1185">Reference proteome</keyword>
<gene>
    <name evidence="3" type="ORF">GCM10009114_37460</name>
</gene>
<feature type="region of interest" description="Disordered" evidence="1">
    <location>
        <begin position="64"/>
        <end position="85"/>
    </location>
</feature>
<comment type="caution">
    <text evidence="3">The sequence shown here is derived from an EMBL/GenBank/DDBJ whole genome shotgun (WGS) entry which is preliminary data.</text>
</comment>
<evidence type="ECO:0000256" key="2">
    <source>
        <dbReference type="SAM" id="Phobius"/>
    </source>
</evidence>
<evidence type="ECO:0000256" key="1">
    <source>
        <dbReference type="SAM" id="MobiDB-lite"/>
    </source>
</evidence>
<sequence length="85" mass="9323">MDYLFVGIVALVFLNFSVSIYLFKRSDLDRFQKIAQVIVVWLIPFFGAIGLWLFNRSHDSDNNKPSGGSFGGGSQDSIGVSSSGD</sequence>
<dbReference type="Proteomes" id="UP001500359">
    <property type="component" value="Unassembled WGS sequence"/>
</dbReference>
<feature type="transmembrane region" description="Helical" evidence="2">
    <location>
        <begin position="35"/>
        <end position="54"/>
    </location>
</feature>
<organism evidence="3 4">
    <name type="scientific">Aliiglaciecola litoralis</name>
    <dbReference type="NCBI Taxonomy" id="582857"/>
    <lineage>
        <taxon>Bacteria</taxon>
        <taxon>Pseudomonadati</taxon>
        <taxon>Pseudomonadota</taxon>
        <taxon>Gammaproteobacteria</taxon>
        <taxon>Alteromonadales</taxon>
        <taxon>Alteromonadaceae</taxon>
        <taxon>Aliiglaciecola</taxon>
    </lineage>
</organism>
<keyword evidence="2" id="KW-0812">Transmembrane</keyword>
<proteinExistence type="predicted"/>
<evidence type="ECO:0000313" key="4">
    <source>
        <dbReference type="Proteomes" id="UP001500359"/>
    </source>
</evidence>
<accession>A0ABP3X7U6</accession>
<name>A0ABP3X7U6_9ALTE</name>